<dbReference type="AlphaFoldDB" id="A0A8K0T6I4"/>
<evidence type="ECO:0000313" key="1">
    <source>
        <dbReference type="EMBL" id="KAH7329710.1"/>
    </source>
</evidence>
<dbReference type="EMBL" id="JAGPNK010000001">
    <property type="protein sequence ID" value="KAH7329710.1"/>
    <property type="molecule type" value="Genomic_DNA"/>
</dbReference>
<sequence length="440" mass="49516">MSSHTWKERDGVWRRSLGSMESFYLALATPEGDPVHWMIGSCITIAYRGIHKVEMEAALRQAWQSLVYELPNIAAVIERDTGEMVVDTNAAAIDKWLQTSFQVHHGITADELFSSFKSQFRITLHFLRDTNQPVIQGMHALIDGRGMLYLYHALFTALRSNDNNPTSCRNLTQPLDTWLQIPVSPSDKNVRDVQSLFQRFAQEKPIQLPNVDFQRIPQRAVHRELELSQEKTQMIVESCKLRGVSVTSAWHAAVILAVKRIQAAAGEEGTSYTQFTTIDLRRWFPSNFSPQEHSVGSLQTALPFAVQVNQQANFDAISQSLHGQYKAPFAFADGDLGFLLPAAMAMSEQVKKGASPSSTPSLSSMGRVDDFLAQRYGDWVLLDFWISSTMLTGDIQVYLWTWGGCMTLSVCYNEAFYETKEVDDLLQQTRDEMSSGLGIL</sequence>
<dbReference type="PANTHER" id="PTHR42034">
    <property type="entry name" value="CHROMOSOME 7, WHOLE GENOME SHOTGUN SEQUENCE-RELATED"/>
    <property type="match status" value="1"/>
</dbReference>
<dbReference type="PANTHER" id="PTHR42034:SF1">
    <property type="entry name" value="CONDENSATION DOMAIN-CONTAINING PROTEIN"/>
    <property type="match status" value="1"/>
</dbReference>
<proteinExistence type="predicted"/>
<name>A0A8K0T6I4_9HYPO</name>
<protein>
    <recommendedName>
        <fullName evidence="3">Condensation domain-containing protein</fullName>
    </recommendedName>
</protein>
<comment type="caution">
    <text evidence="1">The sequence shown here is derived from an EMBL/GenBank/DDBJ whole genome shotgun (WGS) entry which is preliminary data.</text>
</comment>
<evidence type="ECO:0008006" key="3">
    <source>
        <dbReference type="Google" id="ProtNLM"/>
    </source>
</evidence>
<reference evidence="1" key="1">
    <citation type="journal article" date="2021" name="Nat. Commun.">
        <title>Genetic determinants of endophytism in the Arabidopsis root mycobiome.</title>
        <authorList>
            <person name="Mesny F."/>
            <person name="Miyauchi S."/>
            <person name="Thiergart T."/>
            <person name="Pickel B."/>
            <person name="Atanasova L."/>
            <person name="Karlsson M."/>
            <person name="Huettel B."/>
            <person name="Barry K.W."/>
            <person name="Haridas S."/>
            <person name="Chen C."/>
            <person name="Bauer D."/>
            <person name="Andreopoulos W."/>
            <person name="Pangilinan J."/>
            <person name="LaButti K."/>
            <person name="Riley R."/>
            <person name="Lipzen A."/>
            <person name="Clum A."/>
            <person name="Drula E."/>
            <person name="Henrissat B."/>
            <person name="Kohler A."/>
            <person name="Grigoriev I.V."/>
            <person name="Martin F.M."/>
            <person name="Hacquard S."/>
        </authorList>
    </citation>
    <scope>NUCLEOTIDE SEQUENCE</scope>
    <source>
        <strain evidence="1">MPI-CAGE-CH-0235</strain>
    </source>
</reference>
<keyword evidence="2" id="KW-1185">Reference proteome</keyword>
<dbReference type="OrthoDB" id="10000533at2759"/>
<dbReference type="SUPFAM" id="SSF52777">
    <property type="entry name" value="CoA-dependent acyltransferases"/>
    <property type="match status" value="1"/>
</dbReference>
<dbReference type="InterPro" id="IPR023213">
    <property type="entry name" value="CAT-like_dom_sf"/>
</dbReference>
<dbReference type="Gene3D" id="3.30.559.10">
    <property type="entry name" value="Chloramphenicol acetyltransferase-like domain"/>
    <property type="match status" value="1"/>
</dbReference>
<accession>A0A8K0T6I4</accession>
<gene>
    <name evidence="1" type="ORF">B0I35DRAFT_474276</name>
</gene>
<organism evidence="1 2">
    <name type="scientific">Stachybotrys elegans</name>
    <dbReference type="NCBI Taxonomy" id="80388"/>
    <lineage>
        <taxon>Eukaryota</taxon>
        <taxon>Fungi</taxon>
        <taxon>Dikarya</taxon>
        <taxon>Ascomycota</taxon>
        <taxon>Pezizomycotina</taxon>
        <taxon>Sordariomycetes</taxon>
        <taxon>Hypocreomycetidae</taxon>
        <taxon>Hypocreales</taxon>
        <taxon>Stachybotryaceae</taxon>
        <taxon>Stachybotrys</taxon>
    </lineage>
</organism>
<evidence type="ECO:0000313" key="2">
    <source>
        <dbReference type="Proteomes" id="UP000813444"/>
    </source>
</evidence>
<dbReference type="Gene3D" id="3.30.559.30">
    <property type="entry name" value="Nonribosomal peptide synthetase, condensation domain"/>
    <property type="match status" value="1"/>
</dbReference>
<dbReference type="Proteomes" id="UP000813444">
    <property type="component" value="Unassembled WGS sequence"/>
</dbReference>